<organism evidence="2 3">
    <name type="scientific">Methylocystis echinoides</name>
    <dbReference type="NCBI Taxonomy" id="29468"/>
    <lineage>
        <taxon>Bacteria</taxon>
        <taxon>Pseudomonadati</taxon>
        <taxon>Pseudomonadota</taxon>
        <taxon>Alphaproteobacteria</taxon>
        <taxon>Hyphomicrobiales</taxon>
        <taxon>Methylocystaceae</taxon>
        <taxon>Methylocystis</taxon>
    </lineage>
</organism>
<keyword evidence="2" id="KW-0808">Transferase</keyword>
<dbReference type="PANTHER" id="PTHR47183">
    <property type="entry name" value="GLUCOSE-1-PHOSPHATE CYTIDYLYLTRANSFERASE-RELATED"/>
    <property type="match status" value="1"/>
</dbReference>
<dbReference type="CDD" id="cd02524">
    <property type="entry name" value="G1P_cytidylyltransferase"/>
    <property type="match status" value="1"/>
</dbReference>
<dbReference type="Pfam" id="PF00483">
    <property type="entry name" value="NTP_transferase"/>
    <property type="match status" value="1"/>
</dbReference>
<dbReference type="PANTHER" id="PTHR47183:SF1">
    <property type="entry name" value="GLUCOSE-1-PHOSPHATE CYTIDYLYLTRANSFERASE"/>
    <property type="match status" value="1"/>
</dbReference>
<protein>
    <submittedName>
        <fullName evidence="2">Glucose-1-phosphate cytidylyltransferase</fullName>
    </submittedName>
</protein>
<dbReference type="InterPro" id="IPR013446">
    <property type="entry name" value="G1P_cyt_trans-like"/>
</dbReference>
<dbReference type="RefSeq" id="WP_281799834.1">
    <property type="nucleotide sequence ID" value="NZ_BSEC01000001.1"/>
</dbReference>
<sequence>MKAVLLAGGLGTRLAEETSLRPKPMVEIGGRPILWHIMKIYAAHGFTDFVLCLGYKGYCVKEFFSNYFLHMADVTFDMRTRAMEVHRGAAEPWRVTLVDTGDATQTGGRIRRVADHLKDADVFALTYGDGVADIDLTAELAFHRAHGKMATVTAVRPESRFGALTLEGDRVTSFVEKPIAENLFVNGGFFLLSPKVVDLIDGDDTVWEHAPMRWLAENDELRAFHHDGFWRPMDTLRDKIYLENEWNAGRAKWKIW</sequence>
<reference evidence="2" key="1">
    <citation type="journal article" date="2023" name="Int. J. Syst. Evol. Microbiol.">
        <title>Methylocystis iwaonis sp. nov., a type II methane-oxidizing bacterium from surface soil of a rice paddy field in Japan, and emended description of the genus Methylocystis (ex Whittenbury et al. 1970) Bowman et al. 1993.</title>
        <authorList>
            <person name="Kaise H."/>
            <person name="Sawadogo J.B."/>
            <person name="Alam M.S."/>
            <person name="Ueno C."/>
            <person name="Dianou D."/>
            <person name="Shinjo R."/>
            <person name="Asakawa S."/>
        </authorList>
    </citation>
    <scope>NUCLEOTIDE SEQUENCE</scope>
    <source>
        <strain evidence="2">LMG27198</strain>
    </source>
</reference>
<dbReference type="AlphaFoldDB" id="A0A9W6GQS8"/>
<dbReference type="InterPro" id="IPR046981">
    <property type="entry name" value="G1P_cyt_trans"/>
</dbReference>
<dbReference type="SUPFAM" id="SSF53448">
    <property type="entry name" value="Nucleotide-diphospho-sugar transferases"/>
    <property type="match status" value="1"/>
</dbReference>
<evidence type="ECO:0000313" key="3">
    <source>
        <dbReference type="Proteomes" id="UP001144323"/>
    </source>
</evidence>
<dbReference type="GO" id="GO:0009243">
    <property type="term" value="P:O antigen biosynthetic process"/>
    <property type="evidence" value="ECO:0007669"/>
    <property type="project" value="InterPro"/>
</dbReference>
<dbReference type="InterPro" id="IPR005835">
    <property type="entry name" value="NTP_transferase_dom"/>
</dbReference>
<evidence type="ECO:0000313" key="2">
    <source>
        <dbReference type="EMBL" id="GLI91274.1"/>
    </source>
</evidence>
<dbReference type="InterPro" id="IPR029044">
    <property type="entry name" value="Nucleotide-diphossugar_trans"/>
</dbReference>
<evidence type="ECO:0000259" key="1">
    <source>
        <dbReference type="Pfam" id="PF00483"/>
    </source>
</evidence>
<dbReference type="EMBL" id="BSEC01000001">
    <property type="protein sequence ID" value="GLI91274.1"/>
    <property type="molecule type" value="Genomic_DNA"/>
</dbReference>
<gene>
    <name evidence="2" type="primary">ddhA</name>
    <name evidence="2" type="ORF">LMG27198_02660</name>
</gene>
<accession>A0A9W6GQS8</accession>
<keyword evidence="2" id="KW-0548">Nucleotidyltransferase</keyword>
<dbReference type="NCBIfam" id="TIGR02623">
    <property type="entry name" value="G1P_cyt_trans"/>
    <property type="match status" value="1"/>
</dbReference>
<keyword evidence="3" id="KW-1185">Reference proteome</keyword>
<dbReference type="Gene3D" id="3.90.550.10">
    <property type="entry name" value="Spore Coat Polysaccharide Biosynthesis Protein SpsA, Chain A"/>
    <property type="match status" value="1"/>
</dbReference>
<dbReference type="GO" id="GO:0047343">
    <property type="term" value="F:glucose-1-phosphate cytidylyltransferase activity"/>
    <property type="evidence" value="ECO:0007669"/>
    <property type="project" value="InterPro"/>
</dbReference>
<name>A0A9W6GQS8_9HYPH</name>
<proteinExistence type="predicted"/>
<feature type="domain" description="Nucleotidyl transferase" evidence="1">
    <location>
        <begin position="2"/>
        <end position="200"/>
    </location>
</feature>
<comment type="caution">
    <text evidence="2">The sequence shown here is derived from an EMBL/GenBank/DDBJ whole genome shotgun (WGS) entry which is preliminary data.</text>
</comment>
<dbReference type="Proteomes" id="UP001144323">
    <property type="component" value="Unassembled WGS sequence"/>
</dbReference>